<evidence type="ECO:0008006" key="3">
    <source>
        <dbReference type="Google" id="ProtNLM"/>
    </source>
</evidence>
<dbReference type="InterPro" id="IPR012675">
    <property type="entry name" value="Beta-grasp_dom_sf"/>
</dbReference>
<keyword evidence="2" id="KW-1185">Reference proteome</keyword>
<dbReference type="Gene3D" id="3.10.20.30">
    <property type="match status" value="1"/>
</dbReference>
<dbReference type="Pfam" id="PF02597">
    <property type="entry name" value="ThiS"/>
    <property type="match status" value="1"/>
</dbReference>
<dbReference type="EMBL" id="CP011232">
    <property type="protein sequence ID" value="AKI97136.1"/>
    <property type="molecule type" value="Genomic_DNA"/>
</dbReference>
<evidence type="ECO:0000313" key="1">
    <source>
        <dbReference type="EMBL" id="AKI97136.1"/>
    </source>
</evidence>
<protein>
    <recommendedName>
        <fullName evidence="3">Thiamine biosynthesis protein ThiS</fullName>
    </recommendedName>
</protein>
<dbReference type="STRING" id="1330330.IX53_04140"/>
<dbReference type="InterPro" id="IPR016155">
    <property type="entry name" value="Mopterin_synth/thiamin_S_b"/>
</dbReference>
<reference evidence="1 2" key="1">
    <citation type="submission" date="2015-04" db="EMBL/GenBank/DDBJ databases">
        <title>Complete Genome Sequence of Kosmotoga pacifica SLHLJ1.</title>
        <authorList>
            <person name="Jiang L.J."/>
            <person name="Shao Z.Z."/>
            <person name="Jebbar M."/>
        </authorList>
    </citation>
    <scope>NUCLEOTIDE SEQUENCE [LARGE SCALE GENOMIC DNA]</scope>
    <source>
        <strain evidence="1 2">SLHLJ1</strain>
    </source>
</reference>
<name>A0A0G2ZAL6_9BACT</name>
<dbReference type="AlphaFoldDB" id="A0A0G2ZAL6"/>
<dbReference type="OrthoDB" id="47821at2"/>
<sequence>MRVMLDEKEYNFDEAFSVKKLLETLNLNPESHIVLVNGAIKTSDSKISEDAEVRIVRAVSGG</sequence>
<proteinExistence type="predicted"/>
<dbReference type="Proteomes" id="UP000035159">
    <property type="component" value="Chromosome"/>
</dbReference>
<gene>
    <name evidence="1" type="ORF">IX53_04140</name>
</gene>
<dbReference type="SUPFAM" id="SSF54285">
    <property type="entry name" value="MoaD/ThiS"/>
    <property type="match status" value="1"/>
</dbReference>
<accession>A0A0G2ZAL6</accession>
<evidence type="ECO:0000313" key="2">
    <source>
        <dbReference type="Proteomes" id="UP000035159"/>
    </source>
</evidence>
<organism evidence="1 2">
    <name type="scientific">Kosmotoga pacifica</name>
    <dbReference type="NCBI Taxonomy" id="1330330"/>
    <lineage>
        <taxon>Bacteria</taxon>
        <taxon>Thermotogati</taxon>
        <taxon>Thermotogota</taxon>
        <taxon>Thermotogae</taxon>
        <taxon>Kosmotogales</taxon>
        <taxon>Kosmotogaceae</taxon>
        <taxon>Kosmotoga</taxon>
    </lineage>
</organism>
<dbReference type="KEGG" id="kpf:IX53_04140"/>
<dbReference type="InterPro" id="IPR003749">
    <property type="entry name" value="ThiS/MoaD-like"/>
</dbReference>